<evidence type="ECO:0000256" key="3">
    <source>
        <dbReference type="ARBA" id="ARBA00022490"/>
    </source>
</evidence>
<dbReference type="NCBIfam" id="NF004043">
    <property type="entry name" value="PRK05560.1"/>
    <property type="match status" value="1"/>
</dbReference>
<dbReference type="InterPro" id="IPR006691">
    <property type="entry name" value="GyrA/parC_rep"/>
</dbReference>
<dbReference type="SMART" id="SM00434">
    <property type="entry name" value="TOP4c"/>
    <property type="match status" value="1"/>
</dbReference>
<dbReference type="Pfam" id="PF00521">
    <property type="entry name" value="DNA_topoisoIV"/>
    <property type="match status" value="1"/>
</dbReference>
<dbReference type="EMBL" id="AP008955">
    <property type="protein sequence ID" value="BAH40988.1"/>
    <property type="molecule type" value="Genomic_DNA"/>
</dbReference>
<evidence type="ECO:0000313" key="14">
    <source>
        <dbReference type="Proteomes" id="UP000001877"/>
    </source>
</evidence>
<dbReference type="PANTHER" id="PTHR43493:SF5">
    <property type="entry name" value="DNA GYRASE SUBUNIT A, CHLOROPLASTIC_MITOCHONDRIAL"/>
    <property type="match status" value="1"/>
</dbReference>
<dbReference type="GO" id="GO:0034335">
    <property type="term" value="F:DNA negative supercoiling activity"/>
    <property type="evidence" value="ECO:0007669"/>
    <property type="project" value="UniProtKB-ARBA"/>
</dbReference>
<comment type="function">
    <text evidence="9">A type II topoisomerase that negatively supercoils closed circular double-stranded (ds) DNA in an ATP-dependent manner to modulate DNA topology and maintain chromosomes in an underwound state. Negative supercoiling favors strand separation, and DNA replication, transcription, recombination and repair, all of which involve strand separation. Also able to catalyze the interconversion of other topological isomers of dsDNA rings, including catenanes and knotted rings. Type II topoisomerases break and join 2 DNA strands simultaneously in an ATP-dependent manner.</text>
</comment>
<dbReference type="PANTHER" id="PTHR43493">
    <property type="entry name" value="DNA GYRASE/TOPOISOMERASE SUBUNIT A"/>
    <property type="match status" value="1"/>
</dbReference>
<dbReference type="Gene3D" id="1.10.268.10">
    <property type="entry name" value="Topoisomerase, domain 3"/>
    <property type="match status" value="1"/>
</dbReference>
<dbReference type="Proteomes" id="UP000001877">
    <property type="component" value="Chromosome"/>
</dbReference>
<dbReference type="InterPro" id="IPR013758">
    <property type="entry name" value="Topo_IIA_A/C_ab"/>
</dbReference>
<dbReference type="Gene3D" id="2.120.10.90">
    <property type="entry name" value="DNA gyrase/topoisomerase IV, subunit A, C-terminal"/>
    <property type="match status" value="1"/>
</dbReference>
<evidence type="ECO:0000313" key="13">
    <source>
        <dbReference type="EMBL" id="BAH40988.1"/>
    </source>
</evidence>
<evidence type="ECO:0000256" key="2">
    <source>
        <dbReference type="ARBA" id="ARBA00008263"/>
    </source>
</evidence>
<dbReference type="GO" id="GO:0009330">
    <property type="term" value="C:DNA topoisomerase type II (double strand cut, ATP-hydrolyzing) complex"/>
    <property type="evidence" value="ECO:0007669"/>
    <property type="project" value="TreeGrafter"/>
</dbReference>
<feature type="short sequence motif" description="GyrA-box" evidence="9">
    <location>
        <begin position="525"/>
        <end position="531"/>
    </location>
</feature>
<dbReference type="InterPro" id="IPR013757">
    <property type="entry name" value="Topo_IIA_A_a_sf"/>
</dbReference>
<keyword evidence="4 9" id="KW-0547">Nucleotide-binding</keyword>
<dbReference type="Gene3D" id="3.90.199.10">
    <property type="entry name" value="Topoisomerase II, domain 5"/>
    <property type="match status" value="1"/>
</dbReference>
<dbReference type="Pfam" id="PF03989">
    <property type="entry name" value="DNA_gyraseA_C"/>
    <property type="match status" value="6"/>
</dbReference>
<name>C0ZH47_BREBN</name>
<dbReference type="FunFam" id="2.120.10.90:FF:000004">
    <property type="entry name" value="DNA gyrase subunit A"/>
    <property type="match status" value="1"/>
</dbReference>
<dbReference type="PROSITE" id="PS52040">
    <property type="entry name" value="TOPO_IIA"/>
    <property type="match status" value="1"/>
</dbReference>
<evidence type="ECO:0000256" key="11">
    <source>
        <dbReference type="SAM" id="MobiDB-lite"/>
    </source>
</evidence>
<dbReference type="InterPro" id="IPR013760">
    <property type="entry name" value="Topo_IIA-like_dom_sf"/>
</dbReference>
<comment type="catalytic activity">
    <reaction evidence="1 9 10">
        <text>ATP-dependent breakage, passage and rejoining of double-stranded DNA.</text>
        <dbReference type="EC" id="5.6.2.2"/>
    </reaction>
</comment>
<evidence type="ECO:0000259" key="12">
    <source>
        <dbReference type="PROSITE" id="PS52040"/>
    </source>
</evidence>
<evidence type="ECO:0000256" key="1">
    <source>
        <dbReference type="ARBA" id="ARBA00000185"/>
    </source>
</evidence>
<keyword evidence="8 9" id="KW-0413">Isomerase</keyword>
<dbReference type="FunFam" id="1.10.268.10:FF:000001">
    <property type="entry name" value="DNA gyrase subunit A"/>
    <property type="match status" value="1"/>
</dbReference>
<evidence type="ECO:0000256" key="9">
    <source>
        <dbReference type="HAMAP-Rule" id="MF_01897"/>
    </source>
</evidence>
<reference evidence="13 14" key="1">
    <citation type="submission" date="2005-03" db="EMBL/GenBank/DDBJ databases">
        <title>Brevibacillus brevis strain 47, complete genome.</title>
        <authorList>
            <person name="Hosoyama A."/>
            <person name="Yamada R."/>
            <person name="Hongo Y."/>
            <person name="Terui Y."/>
            <person name="Ankai A."/>
            <person name="Masuyama W."/>
            <person name="Sekiguchi M."/>
            <person name="Takeda T."/>
            <person name="Asano K."/>
            <person name="Ohji S."/>
            <person name="Ichikawa N."/>
            <person name="Narita S."/>
            <person name="Aoki N."/>
            <person name="Miura H."/>
            <person name="Matsushita S."/>
            <person name="Sekigawa T."/>
            <person name="Yamagata H."/>
            <person name="Yoshikawa H."/>
            <person name="Udaka S."/>
            <person name="Tanikawa S."/>
            <person name="Fujita N."/>
        </authorList>
    </citation>
    <scope>NUCLEOTIDE SEQUENCE [LARGE SCALE GENOMIC DNA]</scope>
    <source>
        <strain evidence="14">47 / JCM 6285 / NBRC 100599</strain>
    </source>
</reference>
<evidence type="ECO:0000256" key="4">
    <source>
        <dbReference type="ARBA" id="ARBA00022741"/>
    </source>
</evidence>
<keyword evidence="5 9" id="KW-0067">ATP-binding</keyword>
<gene>
    <name evidence="9 13" type="primary">gyrA</name>
    <name evidence="13" type="ordered locus">BBR47_00110</name>
</gene>
<dbReference type="HOGENOM" id="CLU_002977_6_1_9"/>
<proteinExistence type="inferred from homology"/>
<evidence type="ECO:0000256" key="5">
    <source>
        <dbReference type="ARBA" id="ARBA00022840"/>
    </source>
</evidence>
<dbReference type="GO" id="GO:0003677">
    <property type="term" value="F:DNA binding"/>
    <property type="evidence" value="ECO:0007669"/>
    <property type="project" value="UniProtKB-UniRule"/>
</dbReference>
<dbReference type="STRING" id="358681.BBR47_00110"/>
<dbReference type="CDD" id="cd00187">
    <property type="entry name" value="TOP4c"/>
    <property type="match status" value="1"/>
</dbReference>
<comment type="similarity">
    <text evidence="2 9">Belongs to the type II topoisomerase GyrA/ParC subunit family.</text>
</comment>
<organism evidence="13 14">
    <name type="scientific">Brevibacillus brevis (strain 47 / JCM 6285 / NBRC 100599)</name>
    <dbReference type="NCBI Taxonomy" id="358681"/>
    <lineage>
        <taxon>Bacteria</taxon>
        <taxon>Bacillati</taxon>
        <taxon>Bacillota</taxon>
        <taxon>Bacilli</taxon>
        <taxon>Bacillales</taxon>
        <taxon>Paenibacillaceae</taxon>
        <taxon>Brevibacillus</taxon>
    </lineage>
</organism>
<evidence type="ECO:0000256" key="8">
    <source>
        <dbReference type="ARBA" id="ARBA00023235"/>
    </source>
</evidence>
<accession>C0ZH47</accession>
<feature type="compositionally biased region" description="Acidic residues" evidence="11">
    <location>
        <begin position="807"/>
        <end position="831"/>
    </location>
</feature>
<dbReference type="NCBIfam" id="NF004044">
    <property type="entry name" value="PRK05561.1"/>
    <property type="match status" value="1"/>
</dbReference>
<dbReference type="GO" id="GO:0005737">
    <property type="term" value="C:cytoplasm"/>
    <property type="evidence" value="ECO:0007669"/>
    <property type="project" value="UniProtKB-SubCell"/>
</dbReference>
<keyword evidence="3 9" id="KW-0963">Cytoplasm</keyword>
<dbReference type="NCBIfam" id="TIGR01063">
    <property type="entry name" value="gyrA"/>
    <property type="match status" value="1"/>
</dbReference>
<keyword evidence="6 9" id="KW-0799">Topoisomerase</keyword>
<evidence type="ECO:0000256" key="10">
    <source>
        <dbReference type="PROSITE-ProRule" id="PRU01384"/>
    </source>
</evidence>
<evidence type="ECO:0000256" key="6">
    <source>
        <dbReference type="ARBA" id="ARBA00023029"/>
    </source>
</evidence>
<dbReference type="SUPFAM" id="SSF101904">
    <property type="entry name" value="GyrA/ParC C-terminal domain-like"/>
    <property type="match status" value="1"/>
</dbReference>
<dbReference type="HAMAP" id="MF_01897">
    <property type="entry name" value="GyrA"/>
    <property type="match status" value="1"/>
</dbReference>
<evidence type="ECO:0000256" key="7">
    <source>
        <dbReference type="ARBA" id="ARBA00023125"/>
    </source>
</evidence>
<dbReference type="KEGG" id="bbe:BBR47_00110"/>
<dbReference type="InterPro" id="IPR035516">
    <property type="entry name" value="Gyrase/topoIV_suA_C"/>
</dbReference>
<feature type="region of interest" description="Disordered" evidence="11">
    <location>
        <begin position="799"/>
        <end position="844"/>
    </location>
</feature>
<dbReference type="GO" id="GO:0006265">
    <property type="term" value="P:DNA topological change"/>
    <property type="evidence" value="ECO:0007669"/>
    <property type="project" value="UniProtKB-UniRule"/>
</dbReference>
<feature type="active site" description="O-(5'-phospho-DNA)-tyrosine intermediate" evidence="9 10">
    <location>
        <position position="122"/>
    </location>
</feature>
<dbReference type="GO" id="GO:0005524">
    <property type="term" value="F:ATP binding"/>
    <property type="evidence" value="ECO:0007669"/>
    <property type="project" value="UniProtKB-UniRule"/>
</dbReference>
<dbReference type="InterPro" id="IPR002205">
    <property type="entry name" value="Topo_IIA_dom_A"/>
</dbReference>
<dbReference type="AlphaFoldDB" id="C0ZH47"/>
<dbReference type="InterPro" id="IPR005743">
    <property type="entry name" value="GyrA"/>
</dbReference>
<keyword evidence="7 9" id="KW-0238">DNA-binding</keyword>
<protein>
    <recommendedName>
        <fullName evidence="9">DNA gyrase subunit A</fullName>
        <ecNumber evidence="9">5.6.2.2</ecNumber>
    </recommendedName>
</protein>
<dbReference type="FunFam" id="3.30.1360.40:FF:000002">
    <property type="entry name" value="DNA gyrase subunit A"/>
    <property type="match status" value="1"/>
</dbReference>
<comment type="miscellaneous">
    <text evidence="9">Few gyrases are as efficient as E.coli at forming negative supercoils. Not all organisms have 2 type II topoisomerases; in organisms with a single type II topoisomerase this enzyme also has to decatenate newly replicated chromosomes.</text>
</comment>
<sequence length="844" mass="95439">MAEETARFPKVDISHEMRESFISYAMSVIVSRALPDVRDGLKPVHRRILYAMHDMGLTPDKPFRKSANVVGEVMANYHPHGDSSIYEAMVRMAQDFNMRYMLVEGQGNFGSVDGDPAAAMRYTESRFSKLALELLRDIDKETVDFIPNYDGRKEEPVVLPSRFPNLLLNGASGIAVGMATNIPPHNLTEVVDGVIAMIDNPDITIQDLMKIIKGPDFPTAGEILGYSGIRRAYETGRGSIIMRAKTQIEEDGKGKPRIIVTEIPYQVNKARLVEKIAELVREKKIEGITDLRDESDRKGMRIVMELRRDVIPKVVLNNLFKHTQMQSTFGVNMLALVDSRPRVLNLRDMLYYYLEHQRVIIRRRTEYDLKQAEARAHILEGLRIALDHIDEIISLIRSSQTTEEARTGLMENYSLSYEQAQAILDMRLQRLTGLEREKIENEYQELMVKIAELRAILADEAKIYAIIRDELGEIKEKFGDERRTEITFDENHIEDADLIPEEDVVITLTHDGYIKRLPVSTYRSQKRGGRGVQGLGTKDDDFVEHLYITNSHDYIMFFTSKGKVYRLKGFEIPDLSRTAKGTPIINLIQIEKGERVSAVIPVKEFDQEHYLFFATKKGIIKKTTLESYENIRKGGLIAVNLREDDELIGVRLTDGQQQIIMGTHKGMSVRFNEGDVRTMGRNATGVKGITLDDDDDVIDMDVIKPNAEVLIVTANGYGKRTPVDEYRIQSRGGKGIKTHNVTDRSGPVVGLKVVEPEEDLMIITTSGIIIRTEMKGISVMGRYTQGVKLIRLSENEQVGSVAKCPPTEEEDMTDEDAEEGIEDLQDGETVEATEPIEPTEPTEE</sequence>
<dbReference type="Gene3D" id="3.30.1360.40">
    <property type="match status" value="1"/>
</dbReference>
<dbReference type="RefSeq" id="WP_012683793.1">
    <property type="nucleotide sequence ID" value="NC_012491.1"/>
</dbReference>
<comment type="subunit">
    <text evidence="9">Heterotetramer, composed of two GyrA and two GyrB chains. In the heterotetramer, GyrA contains the active site tyrosine that forms a transient covalent intermediate with DNA, while GyrB binds cofactors and catalyzes ATP hydrolysis.</text>
</comment>
<dbReference type="SUPFAM" id="SSF56719">
    <property type="entry name" value="Type II DNA topoisomerase"/>
    <property type="match status" value="1"/>
</dbReference>
<dbReference type="InterPro" id="IPR050220">
    <property type="entry name" value="Type_II_DNA_Topoisomerases"/>
</dbReference>
<dbReference type="EC" id="5.6.2.2" evidence="9"/>
<dbReference type="GO" id="GO:0005694">
    <property type="term" value="C:chromosome"/>
    <property type="evidence" value="ECO:0007669"/>
    <property type="project" value="InterPro"/>
</dbReference>
<dbReference type="GO" id="GO:0006261">
    <property type="term" value="P:DNA-templated DNA replication"/>
    <property type="evidence" value="ECO:0007669"/>
    <property type="project" value="UniProtKB-UniRule"/>
</dbReference>
<comment type="subcellular location">
    <subcellularLocation>
        <location evidence="9">Cytoplasm</location>
    </subcellularLocation>
</comment>
<dbReference type="eggNOG" id="COG0188">
    <property type="taxonomic scope" value="Bacteria"/>
</dbReference>
<dbReference type="FunFam" id="3.90.199.10:FF:000001">
    <property type="entry name" value="DNA gyrase subunit A"/>
    <property type="match status" value="1"/>
</dbReference>
<feature type="domain" description="Topo IIA-type catalytic" evidence="12">
    <location>
        <begin position="34"/>
        <end position="498"/>
    </location>
</feature>
<keyword evidence="14" id="KW-1185">Reference proteome</keyword>